<dbReference type="RefSeq" id="WP_256547804.1">
    <property type="nucleotide sequence ID" value="NZ_CP101809.1"/>
</dbReference>
<keyword evidence="2" id="KW-1185">Reference proteome</keyword>
<evidence type="ECO:0000313" key="2">
    <source>
        <dbReference type="Proteomes" id="UP001240643"/>
    </source>
</evidence>
<sequence>MKDPRVLKRLIDEAKKTQKRLEEELTKFESQVYEQTFGADHVKIEIKGNLEINKIEINPALLEDKEMLEEIVTDAVNTVVRSISEARKHIEEELMPKNNLF</sequence>
<name>A0ABU0M0D9_9BACT</name>
<evidence type="ECO:0000313" key="1">
    <source>
        <dbReference type="EMBL" id="MDQ0514318.1"/>
    </source>
</evidence>
<dbReference type="NCBIfam" id="TIGR00103">
    <property type="entry name" value="DNA_YbaB_EbfC"/>
    <property type="match status" value="1"/>
</dbReference>
<gene>
    <name evidence="1" type="ORF">J2Z62_000756</name>
</gene>
<protein>
    <submittedName>
        <fullName evidence="1">DNA-binding YbaB/EbfC family protein</fullName>
    </submittedName>
</protein>
<dbReference type="GO" id="GO:0003677">
    <property type="term" value="F:DNA binding"/>
    <property type="evidence" value="ECO:0007669"/>
    <property type="project" value="UniProtKB-KW"/>
</dbReference>
<proteinExistence type="predicted"/>
<keyword evidence="1" id="KW-0238">DNA-binding</keyword>
<dbReference type="InterPro" id="IPR004401">
    <property type="entry name" value="YbaB/EbfC"/>
</dbReference>
<dbReference type="PIRSF" id="PIRSF004555">
    <property type="entry name" value="UCP004555"/>
    <property type="match status" value="1"/>
</dbReference>
<reference evidence="1" key="1">
    <citation type="submission" date="2023-07" db="EMBL/GenBank/DDBJ databases">
        <title>Genomic Encyclopedia of Type Strains, Phase IV (KMG-IV): sequencing the most valuable type-strain genomes for metagenomic binning, comparative biology and taxonomic classification.</title>
        <authorList>
            <person name="Goeker M."/>
        </authorList>
    </citation>
    <scope>NUCLEOTIDE SEQUENCE [LARGE SCALE GENOMIC DNA]</scope>
    <source>
        <strain evidence="1">DSM 21204</strain>
    </source>
</reference>
<dbReference type="InterPro" id="IPR036894">
    <property type="entry name" value="YbaB-like_sf"/>
</dbReference>
<dbReference type="Pfam" id="PF02575">
    <property type="entry name" value="YbaB_DNA_bd"/>
    <property type="match status" value="1"/>
</dbReference>
<accession>A0ABU0M0D9</accession>
<dbReference type="Proteomes" id="UP001240643">
    <property type="component" value="Unassembled WGS sequence"/>
</dbReference>
<organism evidence="1 2">
    <name type="scientific">Mycoplasmoides fastidiosum</name>
    <dbReference type="NCBI Taxonomy" id="92758"/>
    <lineage>
        <taxon>Bacteria</taxon>
        <taxon>Bacillati</taxon>
        <taxon>Mycoplasmatota</taxon>
        <taxon>Mycoplasmoidales</taxon>
        <taxon>Mycoplasmoidaceae</taxon>
        <taxon>Mycoplasmoides</taxon>
    </lineage>
</organism>
<comment type="caution">
    <text evidence="1">The sequence shown here is derived from an EMBL/GenBank/DDBJ whole genome shotgun (WGS) entry which is preliminary data.</text>
</comment>
<dbReference type="SUPFAM" id="SSF82607">
    <property type="entry name" value="YbaB-like"/>
    <property type="match status" value="1"/>
</dbReference>
<dbReference type="Gene3D" id="3.30.1310.10">
    <property type="entry name" value="Nucleoid-associated protein YbaB-like domain"/>
    <property type="match status" value="1"/>
</dbReference>
<dbReference type="EMBL" id="JAUSWO010000001">
    <property type="protein sequence ID" value="MDQ0514318.1"/>
    <property type="molecule type" value="Genomic_DNA"/>
</dbReference>